<feature type="compositionally biased region" description="Basic and acidic residues" evidence="1">
    <location>
        <begin position="71"/>
        <end position="84"/>
    </location>
</feature>
<feature type="region of interest" description="Disordered" evidence="1">
    <location>
        <begin position="492"/>
        <end position="516"/>
    </location>
</feature>
<organism evidence="2 3">
    <name type="scientific">Cymbomonas tetramitiformis</name>
    <dbReference type="NCBI Taxonomy" id="36881"/>
    <lineage>
        <taxon>Eukaryota</taxon>
        <taxon>Viridiplantae</taxon>
        <taxon>Chlorophyta</taxon>
        <taxon>Pyramimonadophyceae</taxon>
        <taxon>Pyramimonadales</taxon>
        <taxon>Pyramimonadaceae</taxon>
        <taxon>Cymbomonas</taxon>
    </lineage>
</organism>
<protein>
    <submittedName>
        <fullName evidence="2">Uncharacterized protein</fullName>
    </submittedName>
</protein>
<evidence type="ECO:0000313" key="3">
    <source>
        <dbReference type="Proteomes" id="UP001190700"/>
    </source>
</evidence>
<feature type="compositionally biased region" description="Basic and acidic residues" evidence="1">
    <location>
        <begin position="20"/>
        <end position="38"/>
    </location>
</feature>
<name>A0AAE0GRU7_9CHLO</name>
<accession>A0AAE0GRU7</accession>
<proteinExistence type="predicted"/>
<keyword evidence="3" id="KW-1185">Reference proteome</keyword>
<dbReference type="EMBL" id="LGRX02002986">
    <property type="protein sequence ID" value="KAK3283184.1"/>
    <property type="molecule type" value="Genomic_DNA"/>
</dbReference>
<comment type="caution">
    <text evidence="2">The sequence shown here is derived from an EMBL/GenBank/DDBJ whole genome shotgun (WGS) entry which is preliminary data.</text>
</comment>
<evidence type="ECO:0000256" key="1">
    <source>
        <dbReference type="SAM" id="MobiDB-lite"/>
    </source>
</evidence>
<dbReference type="Proteomes" id="UP001190700">
    <property type="component" value="Unassembled WGS sequence"/>
</dbReference>
<reference evidence="2 3" key="1">
    <citation type="journal article" date="2015" name="Genome Biol. Evol.">
        <title>Comparative Genomics of a Bacterivorous Green Alga Reveals Evolutionary Causalities and Consequences of Phago-Mixotrophic Mode of Nutrition.</title>
        <authorList>
            <person name="Burns J.A."/>
            <person name="Paasch A."/>
            <person name="Narechania A."/>
            <person name="Kim E."/>
        </authorList>
    </citation>
    <scope>NUCLEOTIDE SEQUENCE [LARGE SCALE GENOMIC DNA]</scope>
    <source>
        <strain evidence="2 3">PLY_AMNH</strain>
    </source>
</reference>
<feature type="compositionally biased region" description="Basic residues" evidence="1">
    <location>
        <begin position="1"/>
        <end position="10"/>
    </location>
</feature>
<gene>
    <name evidence="2" type="ORF">CYMTET_9108</name>
</gene>
<evidence type="ECO:0000313" key="2">
    <source>
        <dbReference type="EMBL" id="KAK3283184.1"/>
    </source>
</evidence>
<sequence>MAITKNKPRKTCTETPSPRQPDRDPAEQASKRARKAPEEIVDMEILQDSPEATAAGESPNLPMFTPPSSAEKGKSPSPPDREGEIEYLSEPWWGDDRDLQRADSPAAEFCKLGVPERTKADEHGIRHQHFRHLPAVTSYCLHKTETNKYGFPVEGHPQLKITGLRETQGYALLYLRYLQDLIQSALSNHERVFNYEHTKIVTNKEEVVYQIDLAFKMRLLAPIFIFNTNFLVPMFVQPEVWADPGAERVLPNVYVWSPPIYTAGPMRLRTVQISSPHFAGLTAGDVAGVVARHATHNWGGAEGITRIRKEDWGEPEEDAELREVVLLETVSPEHADKIAHDKDLDFGFPTTRGLLPATELKREAGRREVAVIDYSQRAWLEHRGALVRAITDKLSKLAVSAGLKSGYGRDSSLVFQKHLGTPKWAPSDSRQESLLQWKRNTNDTFNFYAVFTQEAYDILADAGTQTVKIVVGKDPQTEEDIITPVTVEVGQWSERGAKSQQRNPRQPRAHDEATRASVNEAAVKLAQDKSTEQLAAAIQQALINARSAASSTPETKSILKDVRTELELLNSKAVTTAAARTETLEAAVEQRHTEVTAGINSFHTVCYPSVGYSQH</sequence>
<dbReference type="AlphaFoldDB" id="A0AAE0GRU7"/>
<feature type="region of interest" description="Disordered" evidence="1">
    <location>
        <begin position="1"/>
        <end position="84"/>
    </location>
</feature>